<evidence type="ECO:0000313" key="2">
    <source>
        <dbReference type="EMBL" id="CUN10900.1"/>
    </source>
</evidence>
<organism evidence="2 3">
    <name type="scientific">Faecalibacterium prausnitzii</name>
    <dbReference type="NCBI Taxonomy" id="853"/>
    <lineage>
        <taxon>Bacteria</taxon>
        <taxon>Bacillati</taxon>
        <taxon>Bacillota</taxon>
        <taxon>Clostridia</taxon>
        <taxon>Eubacteriales</taxon>
        <taxon>Oscillospiraceae</taxon>
        <taxon>Faecalibacterium</taxon>
    </lineage>
</organism>
<keyword evidence="1" id="KW-1133">Transmembrane helix</keyword>
<evidence type="ECO:0000256" key="1">
    <source>
        <dbReference type="SAM" id="Phobius"/>
    </source>
</evidence>
<feature type="transmembrane region" description="Helical" evidence="1">
    <location>
        <begin position="217"/>
        <end position="235"/>
    </location>
</feature>
<feature type="transmembrane region" description="Helical" evidence="1">
    <location>
        <begin position="187"/>
        <end position="205"/>
    </location>
</feature>
<dbReference type="Proteomes" id="UP000095649">
    <property type="component" value="Unassembled WGS sequence"/>
</dbReference>
<proteinExistence type="predicted"/>
<reference evidence="2 3" key="1">
    <citation type="submission" date="2015-09" db="EMBL/GenBank/DDBJ databases">
        <authorList>
            <consortium name="Pathogen Informatics"/>
        </authorList>
    </citation>
    <scope>NUCLEOTIDE SEQUENCE [LARGE SCALE GENOMIC DNA]</scope>
    <source>
        <strain evidence="2 3">2789STDY5834970</strain>
    </source>
</reference>
<protein>
    <recommendedName>
        <fullName evidence="4">ABC-2 family transporter protein</fullName>
    </recommendedName>
</protein>
<evidence type="ECO:0000313" key="3">
    <source>
        <dbReference type="Proteomes" id="UP000095649"/>
    </source>
</evidence>
<accession>A0A173U8W0</accession>
<feature type="transmembrane region" description="Helical" evidence="1">
    <location>
        <begin position="132"/>
        <end position="152"/>
    </location>
</feature>
<feature type="transmembrane region" description="Helical" evidence="1">
    <location>
        <begin position="158"/>
        <end position="180"/>
    </location>
</feature>
<keyword evidence="1" id="KW-0472">Membrane</keyword>
<gene>
    <name evidence="2" type="ORF">ERS852582_01958</name>
</gene>
<feature type="transmembrane region" description="Helical" evidence="1">
    <location>
        <begin position="52"/>
        <end position="71"/>
    </location>
</feature>
<feature type="transmembrane region" description="Helical" evidence="1">
    <location>
        <begin position="86"/>
        <end position="106"/>
    </location>
</feature>
<dbReference type="EMBL" id="CYXN01000017">
    <property type="protein sequence ID" value="CUN10900.1"/>
    <property type="molecule type" value="Genomic_DNA"/>
</dbReference>
<keyword evidence="1" id="KW-0812">Transmembrane</keyword>
<sequence length="243" mass="27195">MNRAFEKELSRALATELDTAAPKTLLRRCRAEYVVKQRSDWRDLLHCQFKLLGWKVWALEAMAALALYSVGRELALWEKAWTLRNALFGLSTLAMLTALLGLPFLYRASQYKMLELEQATCAGIGRPLVMRFLLLLAGETILLGVLVLNVRAAVPWSIGQLLAVLTVPFLTANNELLLLLRWVRPEWMMTGAVPLFAGQLCLLRFVQLSELPKGLPLAAGVLVLCMVLQCIRLAARSEYIAEA</sequence>
<dbReference type="OrthoDB" id="1857752at2"/>
<name>A0A173U8W0_9FIRM</name>
<evidence type="ECO:0008006" key="4">
    <source>
        <dbReference type="Google" id="ProtNLM"/>
    </source>
</evidence>
<dbReference type="AlphaFoldDB" id="A0A173U8W0"/>
<dbReference type="RefSeq" id="WP_055186365.1">
    <property type="nucleotide sequence ID" value="NZ_CYXN01000017.1"/>
</dbReference>